<protein>
    <recommendedName>
        <fullName evidence="7">Cell division protein WhiA</fullName>
    </recommendedName>
</protein>
<evidence type="ECO:0000259" key="5">
    <source>
        <dbReference type="Pfam" id="PF14527"/>
    </source>
</evidence>
<dbReference type="Pfam" id="PF02650">
    <property type="entry name" value="HTH_WhiA"/>
    <property type="match status" value="1"/>
</dbReference>
<dbReference type="GO" id="GO:0003677">
    <property type="term" value="F:DNA binding"/>
    <property type="evidence" value="ECO:0007669"/>
    <property type="project" value="UniProtKB-KW"/>
</dbReference>
<dbReference type="GO" id="GO:0051301">
    <property type="term" value="P:cell division"/>
    <property type="evidence" value="ECO:0007669"/>
    <property type="project" value="UniProtKB-KW"/>
</dbReference>
<gene>
    <name evidence="6" type="ORF">CARN4_2542</name>
</gene>
<sequence length="287" mass="31832">MNASLSTDAKDALAREMPSADHCRNTLLAALVTYGAVKGRFHTQRNAVARLFWSLLPDRKAFVIESQPVKRLRGGVDYSIRIPEELLAPMRKPARRCDRIMEARAAFLAVGSLAAESSGYHLELTPHDSALATRLSSLLGGLGYRPKRMKRKTRDVLYYKHSDTIVELLTLLGAHRTVLALEDIRAMRETKNRIHRLVNTEAANLDRSAGAAAIQRQLVLELSREHGLKALSPALREIAELRLKYPEAALAELGARCEPPIAKPTVQSRFSALARYLGRLRGRGSIA</sequence>
<evidence type="ECO:0000259" key="4">
    <source>
        <dbReference type="Pfam" id="PF02650"/>
    </source>
</evidence>
<dbReference type="InterPro" id="IPR027434">
    <property type="entry name" value="Homing_endonucl"/>
</dbReference>
<dbReference type="InterPro" id="IPR003802">
    <property type="entry name" value="Sporulation_regulator_WhiA"/>
</dbReference>
<dbReference type="InterPro" id="IPR023054">
    <property type="entry name" value="Sporulation_regulator_WhiA_C"/>
</dbReference>
<dbReference type="PANTHER" id="PTHR37307:SF1">
    <property type="entry name" value="CELL DIVISION PROTEIN WHIA-RELATED"/>
    <property type="match status" value="1"/>
</dbReference>
<dbReference type="AlphaFoldDB" id="E6Q673"/>
<evidence type="ECO:0000256" key="1">
    <source>
        <dbReference type="ARBA" id="ARBA00022618"/>
    </source>
</evidence>
<feature type="domain" description="Sporulation regulator WhiA C-terminal" evidence="4">
    <location>
        <begin position="194"/>
        <end position="274"/>
    </location>
</feature>
<dbReference type="PANTHER" id="PTHR37307">
    <property type="entry name" value="CELL DIVISION PROTEIN WHIA-RELATED"/>
    <property type="match status" value="1"/>
</dbReference>
<evidence type="ECO:0000256" key="2">
    <source>
        <dbReference type="ARBA" id="ARBA00023125"/>
    </source>
</evidence>
<keyword evidence="3" id="KW-0131">Cell cycle</keyword>
<accession>E6Q673</accession>
<dbReference type="HAMAP" id="MF_01420">
    <property type="entry name" value="HTH_type_WhiA"/>
    <property type="match status" value="1"/>
</dbReference>
<dbReference type="InterPro" id="IPR039518">
    <property type="entry name" value="WhiA_LAGLIDADG_dom"/>
</dbReference>
<dbReference type="Gene3D" id="3.10.28.10">
    <property type="entry name" value="Homing endonucleases"/>
    <property type="match status" value="1"/>
</dbReference>
<dbReference type="EMBL" id="CABO01000040">
    <property type="protein sequence ID" value="CBI02695.1"/>
    <property type="molecule type" value="Genomic_DNA"/>
</dbReference>
<reference evidence="6" key="1">
    <citation type="submission" date="2009-10" db="EMBL/GenBank/DDBJ databases">
        <title>Diversity of trophic interactions inside an arsenic-rich microbial ecosystem.</title>
        <authorList>
            <person name="Bertin P.N."/>
            <person name="Heinrich-Salmeron A."/>
            <person name="Pelletier E."/>
            <person name="Goulhen-Chollet F."/>
            <person name="Arsene-Ploetze F."/>
            <person name="Gallien S."/>
            <person name="Calteau A."/>
            <person name="Vallenet D."/>
            <person name="Casiot C."/>
            <person name="Chane-Woon-Ming B."/>
            <person name="Giloteaux L."/>
            <person name="Barakat M."/>
            <person name="Bonnefoy V."/>
            <person name="Bruneel O."/>
            <person name="Chandler M."/>
            <person name="Cleiss J."/>
            <person name="Duran R."/>
            <person name="Elbaz-Poulichet F."/>
            <person name="Fonknechten N."/>
            <person name="Lauga B."/>
            <person name="Mornico D."/>
            <person name="Ortet P."/>
            <person name="Schaeffer C."/>
            <person name="Siguier P."/>
            <person name="Alexander Thil Smith A."/>
            <person name="Van Dorsselaer A."/>
            <person name="Weissenbach J."/>
            <person name="Medigue C."/>
            <person name="Le Paslier D."/>
        </authorList>
    </citation>
    <scope>NUCLEOTIDE SEQUENCE</scope>
</reference>
<evidence type="ECO:0000256" key="3">
    <source>
        <dbReference type="ARBA" id="ARBA00023306"/>
    </source>
</evidence>
<evidence type="ECO:0000313" key="6">
    <source>
        <dbReference type="EMBL" id="CBI02695.1"/>
    </source>
</evidence>
<proteinExistence type="inferred from homology"/>
<keyword evidence="1" id="KW-0132">Cell division</keyword>
<dbReference type="GO" id="GO:0043937">
    <property type="term" value="P:regulation of sporulation"/>
    <property type="evidence" value="ECO:0007669"/>
    <property type="project" value="InterPro"/>
</dbReference>
<organism evidence="6">
    <name type="scientific">mine drainage metagenome</name>
    <dbReference type="NCBI Taxonomy" id="410659"/>
    <lineage>
        <taxon>unclassified sequences</taxon>
        <taxon>metagenomes</taxon>
        <taxon>ecological metagenomes</taxon>
    </lineage>
</organism>
<name>E6Q673_9ZZZZ</name>
<evidence type="ECO:0008006" key="7">
    <source>
        <dbReference type="Google" id="ProtNLM"/>
    </source>
</evidence>
<dbReference type="NCBIfam" id="TIGR00647">
    <property type="entry name" value="DNA_bind_WhiA"/>
    <property type="match status" value="1"/>
</dbReference>
<keyword evidence="2" id="KW-0238">DNA-binding</keyword>
<comment type="caution">
    <text evidence="6">The sequence shown here is derived from an EMBL/GenBank/DDBJ whole genome shotgun (WGS) entry which is preliminary data.</text>
</comment>
<dbReference type="Pfam" id="PF14527">
    <property type="entry name" value="LAGLIDADG_WhiA"/>
    <property type="match status" value="1"/>
</dbReference>
<feature type="domain" description="WhiA LAGLIDADG-like" evidence="5">
    <location>
        <begin position="104"/>
        <end position="191"/>
    </location>
</feature>